<dbReference type="AlphaFoldDB" id="A0A8H8U295"/>
<keyword evidence="2" id="KW-1185">Reference proteome</keyword>
<comment type="caution">
    <text evidence="1">The sequence shown here is derived from an EMBL/GenBank/DDBJ whole genome shotgun (WGS) entry which is preliminary data.</text>
</comment>
<evidence type="ECO:0000313" key="2">
    <source>
        <dbReference type="Proteomes" id="UP000443090"/>
    </source>
</evidence>
<dbReference type="OrthoDB" id="3563773at2759"/>
<protein>
    <submittedName>
        <fullName evidence="1">Uncharacterized protein</fullName>
    </submittedName>
</protein>
<gene>
    <name evidence="1" type="ORF">LOCC1_G008760</name>
</gene>
<feature type="non-terminal residue" evidence="1">
    <location>
        <position position="1"/>
    </location>
</feature>
<dbReference type="EMBL" id="QGMI01002810">
    <property type="protein sequence ID" value="TVY31248.1"/>
    <property type="molecule type" value="Genomic_DNA"/>
</dbReference>
<evidence type="ECO:0000313" key="1">
    <source>
        <dbReference type="EMBL" id="TVY31248.1"/>
    </source>
</evidence>
<sequence>DPVFSHTISLGVYSIINDSNKAIYLALILNPRIKKAGLEGIGFTSRVSSDIETLLKADYTKHRRVDNDDNDLDIYLDLVEDFDINEITLYFEERRARKENLLLD</sequence>
<name>A0A8H8U295_9HELO</name>
<organism evidence="1 2">
    <name type="scientific">Lachnellula occidentalis</name>
    <dbReference type="NCBI Taxonomy" id="215460"/>
    <lineage>
        <taxon>Eukaryota</taxon>
        <taxon>Fungi</taxon>
        <taxon>Dikarya</taxon>
        <taxon>Ascomycota</taxon>
        <taxon>Pezizomycotina</taxon>
        <taxon>Leotiomycetes</taxon>
        <taxon>Helotiales</taxon>
        <taxon>Lachnaceae</taxon>
        <taxon>Lachnellula</taxon>
    </lineage>
</organism>
<dbReference type="Proteomes" id="UP000443090">
    <property type="component" value="Unassembled WGS sequence"/>
</dbReference>
<reference evidence="1 2" key="1">
    <citation type="submission" date="2018-05" db="EMBL/GenBank/DDBJ databases">
        <title>Genome sequencing and assembly of the regulated plant pathogen Lachnellula willkommii and related sister species for the development of diagnostic species identification markers.</title>
        <authorList>
            <person name="Giroux E."/>
            <person name="Bilodeau G."/>
        </authorList>
    </citation>
    <scope>NUCLEOTIDE SEQUENCE [LARGE SCALE GENOMIC DNA]</scope>
    <source>
        <strain evidence="1 2">CBS 160.35</strain>
    </source>
</reference>
<proteinExistence type="predicted"/>
<accession>A0A8H8U295</accession>